<dbReference type="RefSeq" id="WP_120100623.1">
    <property type="nucleotide sequence ID" value="NZ_CP031843.2"/>
</dbReference>
<proteinExistence type="predicted"/>
<protein>
    <submittedName>
        <fullName evidence="1">Putative genomic island protein</fullName>
    </submittedName>
</protein>
<dbReference type="Proteomes" id="UP000321940">
    <property type="component" value="Chromosome"/>
</dbReference>
<dbReference type="AlphaFoldDB" id="A0A5B9CX65"/>
<name>A0A5B9CX65_9HYPH</name>
<gene>
    <name evidence="1" type="ORF">D1093_03165</name>
</gene>
<organism evidence="1 2">
    <name type="scientific">Bartonella kosoyi</name>
    <dbReference type="NCBI Taxonomy" id="2133959"/>
    <lineage>
        <taxon>Bacteria</taxon>
        <taxon>Pseudomonadati</taxon>
        <taxon>Pseudomonadota</taxon>
        <taxon>Alphaproteobacteria</taxon>
        <taxon>Hyphomicrobiales</taxon>
        <taxon>Bartonellaceae</taxon>
        <taxon>Bartonella</taxon>
    </lineage>
</organism>
<accession>A0A5B9CX65</accession>
<keyword evidence="2" id="KW-1185">Reference proteome</keyword>
<reference evidence="1 2" key="1">
    <citation type="journal article" date="2020" name="Int. J. Syst. Evol. Microbiol.">
        <title>Bartonella kosoyi sp. nov. and Bartonella krasnovii sp. nov., two novel species closely related to the zoonotic Bartonella elizabethae, isolated from black rats and wild desert rodent-fleas.</title>
        <authorList>
            <person name="Gutierrez R."/>
            <person name="Shalit T."/>
            <person name="Markus B."/>
            <person name="Yuan C."/>
            <person name="Nachum-Biala Y."/>
            <person name="Elad D."/>
            <person name="Harrus S."/>
        </authorList>
    </citation>
    <scope>NUCLEOTIDE SEQUENCE [LARGE SCALE GENOMIC DNA]</scope>
    <source>
        <strain evidence="1 2">Tel Aviv</strain>
    </source>
</reference>
<evidence type="ECO:0000313" key="2">
    <source>
        <dbReference type="Proteomes" id="UP000321940"/>
    </source>
</evidence>
<dbReference type="KEGG" id="bky:D1093_03165"/>
<evidence type="ECO:0000313" key="1">
    <source>
        <dbReference type="EMBL" id="QEE08660.1"/>
    </source>
</evidence>
<sequence>MKQTLKLLSCIALLNMAGCNSKPPSTSFVIWEKPGVNSTEVGNALLECGALSPYSSGIDNSKLGIHEWSMIHACMIQSGFHYKIKDGKWCENCKDDRIPVYSLNSSIKTQRSVEKRLNSSFCKNDGIIKLLNINTPFCH</sequence>
<dbReference type="EMBL" id="CP031843">
    <property type="protein sequence ID" value="QEE08660.1"/>
    <property type="molecule type" value="Genomic_DNA"/>
</dbReference>